<evidence type="ECO:0000256" key="1">
    <source>
        <dbReference type="SAM" id="MobiDB-lite"/>
    </source>
</evidence>
<protein>
    <submittedName>
        <fullName evidence="2">Uncharacterized protein</fullName>
    </submittedName>
</protein>
<organism evidence="3">
    <name type="scientific">Selaginella moellendorffii</name>
    <name type="common">Spikemoss</name>
    <dbReference type="NCBI Taxonomy" id="88036"/>
    <lineage>
        <taxon>Eukaryota</taxon>
        <taxon>Viridiplantae</taxon>
        <taxon>Streptophyta</taxon>
        <taxon>Embryophyta</taxon>
        <taxon>Tracheophyta</taxon>
        <taxon>Lycopodiopsida</taxon>
        <taxon>Selaginellales</taxon>
        <taxon>Selaginellaceae</taxon>
        <taxon>Selaginella</taxon>
    </lineage>
</organism>
<gene>
    <name evidence="2" type="ORF">SELMODRAFT_421365</name>
</gene>
<proteinExistence type="predicted"/>
<dbReference type="EMBL" id="GL377616">
    <property type="protein sequence ID" value="EFJ17080.1"/>
    <property type="molecule type" value="Genomic_DNA"/>
</dbReference>
<dbReference type="Gramene" id="EFJ17080">
    <property type="protein sequence ID" value="EFJ17080"/>
    <property type="gene ID" value="SELMODRAFT_421365"/>
</dbReference>
<sequence length="301" mass="34241">MEWDRRQRLTQLNWECASMKNIEIHLVINAFSLGLTADKITYTTLMKALIRPEKLDEGVARQMEKQKTCFAFAVLSESLCHQKTNFCGEGVLDPWMFATFEAEKFLKIFNNSRQLCCSEEEEKCKAEEEEDSLGLILLQVKGWKKLGFLFKAHLFGSSPTHHPTYDNAHVLLRIGFFRLVPPAGASLLSLPFGFLTLNALLVLDLQRLDWISAGDLCYQLIPRGPAGASSTLMRKYDVSSSILLHQLELLRIWHPLLRVLMRGGNRTVRSTMHVTHGPSMEREKQTKRKARELKNAPGGIV</sequence>
<name>D8SF17_SELML</name>
<accession>D8SF17</accession>
<dbReference type="Proteomes" id="UP000001514">
    <property type="component" value="Unassembled WGS sequence"/>
</dbReference>
<dbReference type="AlphaFoldDB" id="D8SF17"/>
<dbReference type="HOGENOM" id="CLU_925586_0_0_1"/>
<evidence type="ECO:0000313" key="3">
    <source>
        <dbReference type="Proteomes" id="UP000001514"/>
    </source>
</evidence>
<evidence type="ECO:0000313" key="2">
    <source>
        <dbReference type="EMBL" id="EFJ17080.1"/>
    </source>
</evidence>
<dbReference type="KEGG" id="smo:SELMODRAFT_421365"/>
<feature type="region of interest" description="Disordered" evidence="1">
    <location>
        <begin position="270"/>
        <end position="301"/>
    </location>
</feature>
<keyword evidence="3" id="KW-1185">Reference proteome</keyword>
<dbReference type="InParanoid" id="D8SF17"/>
<reference evidence="2 3" key="1">
    <citation type="journal article" date="2011" name="Science">
        <title>The Selaginella genome identifies genetic changes associated with the evolution of vascular plants.</title>
        <authorList>
            <person name="Banks J.A."/>
            <person name="Nishiyama T."/>
            <person name="Hasebe M."/>
            <person name="Bowman J.L."/>
            <person name="Gribskov M."/>
            <person name="dePamphilis C."/>
            <person name="Albert V.A."/>
            <person name="Aono N."/>
            <person name="Aoyama T."/>
            <person name="Ambrose B.A."/>
            <person name="Ashton N.W."/>
            <person name="Axtell M.J."/>
            <person name="Barker E."/>
            <person name="Barker M.S."/>
            <person name="Bennetzen J.L."/>
            <person name="Bonawitz N.D."/>
            <person name="Chapple C."/>
            <person name="Cheng C."/>
            <person name="Correa L.G."/>
            <person name="Dacre M."/>
            <person name="DeBarry J."/>
            <person name="Dreyer I."/>
            <person name="Elias M."/>
            <person name="Engstrom E.M."/>
            <person name="Estelle M."/>
            <person name="Feng L."/>
            <person name="Finet C."/>
            <person name="Floyd S.K."/>
            <person name="Frommer W.B."/>
            <person name="Fujita T."/>
            <person name="Gramzow L."/>
            <person name="Gutensohn M."/>
            <person name="Harholt J."/>
            <person name="Hattori M."/>
            <person name="Heyl A."/>
            <person name="Hirai T."/>
            <person name="Hiwatashi Y."/>
            <person name="Ishikawa M."/>
            <person name="Iwata M."/>
            <person name="Karol K.G."/>
            <person name="Koehler B."/>
            <person name="Kolukisaoglu U."/>
            <person name="Kubo M."/>
            <person name="Kurata T."/>
            <person name="Lalonde S."/>
            <person name="Li K."/>
            <person name="Li Y."/>
            <person name="Litt A."/>
            <person name="Lyons E."/>
            <person name="Manning G."/>
            <person name="Maruyama T."/>
            <person name="Michael T.P."/>
            <person name="Mikami K."/>
            <person name="Miyazaki S."/>
            <person name="Morinaga S."/>
            <person name="Murata T."/>
            <person name="Mueller-Roeber B."/>
            <person name="Nelson D.R."/>
            <person name="Obara M."/>
            <person name="Oguri Y."/>
            <person name="Olmstead R.G."/>
            <person name="Onodera N."/>
            <person name="Petersen B.L."/>
            <person name="Pils B."/>
            <person name="Prigge M."/>
            <person name="Rensing S.A."/>
            <person name="Riano-Pachon D.M."/>
            <person name="Roberts A.W."/>
            <person name="Sato Y."/>
            <person name="Scheller H.V."/>
            <person name="Schulz B."/>
            <person name="Schulz C."/>
            <person name="Shakirov E.V."/>
            <person name="Shibagaki N."/>
            <person name="Shinohara N."/>
            <person name="Shippen D.E."/>
            <person name="Soerensen I."/>
            <person name="Sotooka R."/>
            <person name="Sugimoto N."/>
            <person name="Sugita M."/>
            <person name="Sumikawa N."/>
            <person name="Tanurdzic M."/>
            <person name="Theissen G."/>
            <person name="Ulvskov P."/>
            <person name="Wakazuki S."/>
            <person name="Weng J.K."/>
            <person name="Willats W.W."/>
            <person name="Wipf D."/>
            <person name="Wolf P.G."/>
            <person name="Yang L."/>
            <person name="Zimmer A.D."/>
            <person name="Zhu Q."/>
            <person name="Mitros T."/>
            <person name="Hellsten U."/>
            <person name="Loque D."/>
            <person name="Otillar R."/>
            <person name="Salamov A."/>
            <person name="Schmutz J."/>
            <person name="Shapiro H."/>
            <person name="Lindquist E."/>
            <person name="Lucas S."/>
            <person name="Rokhsar D."/>
            <person name="Grigoriev I.V."/>
        </authorList>
    </citation>
    <scope>NUCLEOTIDE SEQUENCE [LARGE SCALE GENOMIC DNA]</scope>
</reference>